<keyword evidence="2" id="KW-1185">Reference proteome</keyword>
<gene>
    <name evidence="1" type="ORF">BS47DRAFT_416593</name>
</gene>
<sequence length="156" mass="18835">MLVLKYIFLRHWHCLLSRPSIKRRWGERYCRHPTSSPRRRSYMNYIHLVLRRHSHERTGKWPNGGPSHRAQMQYRAAPIIRPHPLPSKTRRDFPAKVCPLLIWTLGRLPITRPMDRRHLKRRRRQGPMNVLLLKKTIGRLPTLRRGSFTSCYFDTR</sequence>
<accession>A0A9P6BDK9</accession>
<name>A0A9P6BDK9_9AGAM</name>
<reference evidence="1" key="1">
    <citation type="journal article" date="2020" name="Nat. Commun.">
        <title>Large-scale genome sequencing of mycorrhizal fungi provides insights into the early evolution of symbiotic traits.</title>
        <authorList>
            <person name="Miyauchi S."/>
            <person name="Kiss E."/>
            <person name="Kuo A."/>
            <person name="Drula E."/>
            <person name="Kohler A."/>
            <person name="Sanchez-Garcia M."/>
            <person name="Morin E."/>
            <person name="Andreopoulos B."/>
            <person name="Barry K.W."/>
            <person name="Bonito G."/>
            <person name="Buee M."/>
            <person name="Carver A."/>
            <person name="Chen C."/>
            <person name="Cichocki N."/>
            <person name="Clum A."/>
            <person name="Culley D."/>
            <person name="Crous P.W."/>
            <person name="Fauchery L."/>
            <person name="Girlanda M."/>
            <person name="Hayes R.D."/>
            <person name="Keri Z."/>
            <person name="LaButti K."/>
            <person name="Lipzen A."/>
            <person name="Lombard V."/>
            <person name="Magnuson J."/>
            <person name="Maillard F."/>
            <person name="Murat C."/>
            <person name="Nolan M."/>
            <person name="Ohm R.A."/>
            <person name="Pangilinan J."/>
            <person name="Pereira M.F."/>
            <person name="Perotto S."/>
            <person name="Peter M."/>
            <person name="Pfister S."/>
            <person name="Riley R."/>
            <person name="Sitrit Y."/>
            <person name="Stielow J.B."/>
            <person name="Szollosi G."/>
            <person name="Zifcakova L."/>
            <person name="Stursova M."/>
            <person name="Spatafora J.W."/>
            <person name="Tedersoo L."/>
            <person name="Vaario L.M."/>
            <person name="Yamada A."/>
            <person name="Yan M."/>
            <person name="Wang P."/>
            <person name="Xu J."/>
            <person name="Bruns T."/>
            <person name="Baldrian P."/>
            <person name="Vilgalys R."/>
            <person name="Dunand C."/>
            <person name="Henrissat B."/>
            <person name="Grigoriev I.V."/>
            <person name="Hibbett D."/>
            <person name="Nagy L.G."/>
            <person name="Martin F.M."/>
        </authorList>
    </citation>
    <scope>NUCLEOTIDE SEQUENCE</scope>
    <source>
        <strain evidence="1">UP504</strain>
    </source>
</reference>
<comment type="caution">
    <text evidence="1">The sequence shown here is derived from an EMBL/GenBank/DDBJ whole genome shotgun (WGS) entry which is preliminary data.</text>
</comment>
<proteinExistence type="predicted"/>
<dbReference type="AlphaFoldDB" id="A0A9P6BDK9"/>
<dbReference type="EMBL" id="MU128910">
    <property type="protein sequence ID" value="KAF9520936.1"/>
    <property type="molecule type" value="Genomic_DNA"/>
</dbReference>
<dbReference type="Proteomes" id="UP000886523">
    <property type="component" value="Unassembled WGS sequence"/>
</dbReference>
<protein>
    <submittedName>
        <fullName evidence="1">Uncharacterized protein</fullName>
    </submittedName>
</protein>
<evidence type="ECO:0000313" key="1">
    <source>
        <dbReference type="EMBL" id="KAF9520936.1"/>
    </source>
</evidence>
<evidence type="ECO:0000313" key="2">
    <source>
        <dbReference type="Proteomes" id="UP000886523"/>
    </source>
</evidence>
<organism evidence="1 2">
    <name type="scientific">Hydnum rufescens UP504</name>
    <dbReference type="NCBI Taxonomy" id="1448309"/>
    <lineage>
        <taxon>Eukaryota</taxon>
        <taxon>Fungi</taxon>
        <taxon>Dikarya</taxon>
        <taxon>Basidiomycota</taxon>
        <taxon>Agaricomycotina</taxon>
        <taxon>Agaricomycetes</taxon>
        <taxon>Cantharellales</taxon>
        <taxon>Hydnaceae</taxon>
        <taxon>Hydnum</taxon>
    </lineage>
</organism>